<dbReference type="InterPro" id="IPR029062">
    <property type="entry name" value="Class_I_gatase-like"/>
</dbReference>
<proteinExistence type="predicted"/>
<sequence>MTTSVDVGVVGCSAGIIVMAFLSTLFDFPLLALLGLLPFIGALVPKRWLPVGGNRRALRAQMALLAAALLLAAIPHLPQTVQPAVHTLLLIDISKSVEEHGLGKSEQEIKQLLTHHQLYYRELVAQYAIMVFAGKTKVIQPWRALADWTGEGITLAHDAGLAPKTTDLAGARYLHAQGKPEDRRQLVLLSDGNDTHYARALPDAVIESLAGIELDMRILRPEKRGQWQWFEQFTMPNVARIKEPFDIFFTVGTDMREPKMARLRVKIDGKARTFTQNPQETVIERPVMPYPFETPITLPGLGEEIREVGYHLYEVELLMPSTAATAAQQAAMATGKSNTQGAPQDAEQELVVIDRRTQVVKFVHSAQVLLVAARDKLLGGGNANAASASPTSSGGTPPPNNASAPLAILESRLSALELDLKKIPMGEFDGKNPGDYDLIILYDLPGNFFTTKRITALKGHVAQRAGGLLLVGGMRSFDFGGYADNQQLTEFLPVEVKPKASRLKAGIFIFLLDVSGSMGGKKLEVLKQSMLNTLQAIPKNGQSQVAIYFFSNSRQKIIRRKSNKLQS</sequence>
<dbReference type="AlphaFoldDB" id="A0A450T4S3"/>
<accession>A0A450T4S3</accession>
<organism evidence="3">
    <name type="scientific">Candidatus Kentrum sp. DK</name>
    <dbReference type="NCBI Taxonomy" id="2126562"/>
    <lineage>
        <taxon>Bacteria</taxon>
        <taxon>Pseudomonadati</taxon>
        <taxon>Pseudomonadota</taxon>
        <taxon>Gammaproteobacteria</taxon>
        <taxon>Candidatus Kentrum</taxon>
    </lineage>
</organism>
<dbReference type="PANTHER" id="PTHR37947">
    <property type="entry name" value="BLL2462 PROTEIN"/>
    <property type="match status" value="1"/>
</dbReference>
<dbReference type="SUPFAM" id="SSF53300">
    <property type="entry name" value="vWA-like"/>
    <property type="match status" value="2"/>
</dbReference>
<keyword evidence="2" id="KW-1133">Transmembrane helix</keyword>
<feature type="region of interest" description="Disordered" evidence="1">
    <location>
        <begin position="382"/>
        <end position="404"/>
    </location>
</feature>
<evidence type="ECO:0000256" key="2">
    <source>
        <dbReference type="SAM" id="Phobius"/>
    </source>
</evidence>
<dbReference type="PANTHER" id="PTHR37947:SF1">
    <property type="entry name" value="BLL2462 PROTEIN"/>
    <property type="match status" value="1"/>
</dbReference>
<dbReference type="CDD" id="cd00198">
    <property type="entry name" value="vWFA"/>
    <property type="match status" value="1"/>
</dbReference>
<protein>
    <recommendedName>
        <fullName evidence="4">von Willebrand factor type A domain-containing protein</fullName>
    </recommendedName>
</protein>
<dbReference type="EMBL" id="CAADEX010000103">
    <property type="protein sequence ID" value="VFJ61676.1"/>
    <property type="molecule type" value="Genomic_DNA"/>
</dbReference>
<evidence type="ECO:0008006" key="4">
    <source>
        <dbReference type="Google" id="ProtNLM"/>
    </source>
</evidence>
<evidence type="ECO:0000256" key="1">
    <source>
        <dbReference type="SAM" id="MobiDB-lite"/>
    </source>
</evidence>
<dbReference type="SUPFAM" id="SSF52317">
    <property type="entry name" value="Class I glutamine amidotransferase-like"/>
    <property type="match status" value="1"/>
</dbReference>
<feature type="transmembrane region" description="Helical" evidence="2">
    <location>
        <begin position="5"/>
        <end position="22"/>
    </location>
</feature>
<dbReference type="Gene3D" id="3.40.50.880">
    <property type="match status" value="1"/>
</dbReference>
<keyword evidence="2" id="KW-0472">Membrane</keyword>
<keyword evidence="2" id="KW-0812">Transmembrane</keyword>
<name>A0A450T4S3_9GAMM</name>
<evidence type="ECO:0000313" key="3">
    <source>
        <dbReference type="EMBL" id="VFJ61676.1"/>
    </source>
</evidence>
<reference evidence="3" key="1">
    <citation type="submission" date="2019-02" db="EMBL/GenBank/DDBJ databases">
        <authorList>
            <person name="Gruber-Vodicka R. H."/>
            <person name="Seah K. B. B."/>
        </authorList>
    </citation>
    <scope>NUCLEOTIDE SEQUENCE</scope>
    <source>
        <strain evidence="3">BECK_DK47</strain>
    </source>
</reference>
<dbReference type="InterPro" id="IPR036465">
    <property type="entry name" value="vWFA_dom_sf"/>
</dbReference>
<gene>
    <name evidence="3" type="ORF">BECKDK2373B_GA0170837_11036</name>
</gene>
<feature type="compositionally biased region" description="Low complexity" evidence="1">
    <location>
        <begin position="383"/>
        <end position="395"/>
    </location>
</feature>